<proteinExistence type="predicted"/>
<name>A0A1I8AVR9_9BILA</name>
<dbReference type="AlphaFoldDB" id="A0A1I8AVR9"/>
<evidence type="ECO:0000313" key="1">
    <source>
        <dbReference type="Proteomes" id="UP000095287"/>
    </source>
</evidence>
<keyword evidence="1" id="KW-1185">Reference proteome</keyword>
<sequence length="657" mass="75794">MALESSDDEYIVPALGGTKELIRNRRKSSDDEWFLIASEEHRTAQDMFSCNTPSSTSIPSSSVHTVAVVELPAPPPPPQIISFDQVLSEIFSFVIPGHACSLITAGKRGTYIFSSTATYDRRRDDPHFLRLLLKRLEYFRKMFVGLWDFCSRTDLIETAKPFQHALFDLLNATIEELDIMKRCTRFNGLSSVLIRLQRHHDRLILPYKVCSQFHYGYYFDDYSLDQLHENVLRETKDSFMFTEDKVLREFLLRVSDDFLRTILSYIDWLFETQRMSKISGTTETKIVPPNVVWNYNTFSSLVSFPILWTADLRHSLGKASRAIDALRNLKILSRRESLTPFSNFFRHHRKEAGLEDQMLDRDEITLILERSAADCAYQYDNRLFRVILEQNDLQQILCEYRQIFSFSIVPQYFLAMLKLSRNKVVLDKKLREILQLYGLSSERAKRWHVEVPEDGNLAQIKPVLANPLDGILPDCFWHTSNMGLSLLFTIYYAHVQLVGVLQEGAYEGQKTHDVLVRVRKFRFAAFMNMRLCSALFDCLSNYVSTVIKTYSEKILSSETISEVMVFVKQLDTHVKVISLTDTDSRKLFHATVKAVCSTAKKLTNAANTEHGLPDEASLESLIKVLSRCRETFVGFSKMVDHPVYESLAARISGQRRF</sequence>
<protein>
    <submittedName>
        <fullName evidence="2">Gamma-tubulin complex component</fullName>
    </submittedName>
</protein>
<reference evidence="2" key="1">
    <citation type="submission" date="2016-11" db="UniProtKB">
        <authorList>
            <consortium name="WormBaseParasite"/>
        </authorList>
    </citation>
    <scope>IDENTIFICATION</scope>
</reference>
<accession>A0A1I8AVR9</accession>
<dbReference type="Proteomes" id="UP000095287">
    <property type="component" value="Unplaced"/>
</dbReference>
<organism evidence="1 2">
    <name type="scientific">Steinernema glaseri</name>
    <dbReference type="NCBI Taxonomy" id="37863"/>
    <lineage>
        <taxon>Eukaryota</taxon>
        <taxon>Metazoa</taxon>
        <taxon>Ecdysozoa</taxon>
        <taxon>Nematoda</taxon>
        <taxon>Chromadorea</taxon>
        <taxon>Rhabditida</taxon>
        <taxon>Tylenchina</taxon>
        <taxon>Panagrolaimomorpha</taxon>
        <taxon>Strongyloidoidea</taxon>
        <taxon>Steinernematidae</taxon>
        <taxon>Steinernema</taxon>
    </lineage>
</organism>
<dbReference type="WBParaSite" id="L893_g9731.t1">
    <property type="protein sequence ID" value="L893_g9731.t1"/>
    <property type="gene ID" value="L893_g9731"/>
</dbReference>
<evidence type="ECO:0000313" key="2">
    <source>
        <dbReference type="WBParaSite" id="L893_g9731.t1"/>
    </source>
</evidence>